<keyword evidence="7" id="KW-1133">Transmembrane helix</keyword>
<evidence type="ECO:0000313" key="8">
    <source>
        <dbReference type="EMBL" id="KAL1524441.1"/>
    </source>
</evidence>
<evidence type="ECO:0000256" key="2">
    <source>
        <dbReference type="ARBA" id="ARBA00022692"/>
    </source>
</evidence>
<comment type="caution">
    <text evidence="8">The sequence shown here is derived from an EMBL/GenBank/DDBJ whole genome shotgun (WGS) entry which is preliminary data.</text>
</comment>
<feature type="region of interest" description="Disordered" evidence="6">
    <location>
        <begin position="1"/>
        <end position="33"/>
    </location>
</feature>
<evidence type="ECO:0000256" key="5">
    <source>
        <dbReference type="RuleBase" id="RU000488"/>
    </source>
</evidence>
<dbReference type="InterPro" id="IPR023395">
    <property type="entry name" value="MCP_dom_sf"/>
</dbReference>
<feature type="transmembrane region" description="Helical" evidence="7">
    <location>
        <begin position="95"/>
        <end position="116"/>
    </location>
</feature>
<dbReference type="Proteomes" id="UP001515480">
    <property type="component" value="Unassembled WGS sequence"/>
</dbReference>
<dbReference type="SUPFAM" id="SSF103506">
    <property type="entry name" value="Mitochondrial carrier"/>
    <property type="match status" value="1"/>
</dbReference>
<evidence type="ECO:0000256" key="3">
    <source>
        <dbReference type="ARBA" id="ARBA00023136"/>
    </source>
</evidence>
<keyword evidence="3 4" id="KW-0472">Membrane</keyword>
<dbReference type="Pfam" id="PF00153">
    <property type="entry name" value="Mito_carr"/>
    <property type="match status" value="2"/>
</dbReference>
<evidence type="ECO:0000256" key="4">
    <source>
        <dbReference type="PROSITE-ProRule" id="PRU00282"/>
    </source>
</evidence>
<keyword evidence="2 4" id="KW-0812">Transmembrane</keyword>
<dbReference type="GO" id="GO:0016020">
    <property type="term" value="C:membrane"/>
    <property type="evidence" value="ECO:0007669"/>
    <property type="project" value="UniProtKB-SubCell"/>
</dbReference>
<dbReference type="Gene3D" id="1.50.40.10">
    <property type="entry name" value="Mitochondrial carrier domain"/>
    <property type="match status" value="1"/>
</dbReference>
<dbReference type="PROSITE" id="PS50920">
    <property type="entry name" value="SOLCAR"/>
    <property type="match status" value="1"/>
</dbReference>
<evidence type="ECO:0008006" key="10">
    <source>
        <dbReference type="Google" id="ProtNLM"/>
    </source>
</evidence>
<feature type="transmembrane region" description="Helical" evidence="7">
    <location>
        <begin position="48"/>
        <end position="67"/>
    </location>
</feature>
<keyword evidence="5" id="KW-0813">Transport</keyword>
<proteinExistence type="inferred from homology"/>
<keyword evidence="9" id="KW-1185">Reference proteome</keyword>
<name>A0AB34JU19_PRYPA</name>
<comment type="similarity">
    <text evidence="5">Belongs to the mitochondrial carrier (TC 2.A.29) family.</text>
</comment>
<evidence type="ECO:0000256" key="6">
    <source>
        <dbReference type="SAM" id="MobiDB-lite"/>
    </source>
</evidence>
<feature type="repeat" description="Solcar" evidence="4">
    <location>
        <begin position="184"/>
        <end position="265"/>
    </location>
</feature>
<evidence type="ECO:0000256" key="1">
    <source>
        <dbReference type="ARBA" id="ARBA00004141"/>
    </source>
</evidence>
<protein>
    <recommendedName>
        <fullName evidence="10">ADP,ATP carrier protein</fullName>
    </recommendedName>
</protein>
<gene>
    <name evidence="8" type="ORF">AB1Y20_019336</name>
</gene>
<dbReference type="InterPro" id="IPR018108">
    <property type="entry name" value="MCP_transmembrane"/>
</dbReference>
<dbReference type="AlphaFoldDB" id="A0AB34JU19"/>
<evidence type="ECO:0000313" key="9">
    <source>
        <dbReference type="Proteomes" id="UP001515480"/>
    </source>
</evidence>
<organism evidence="8 9">
    <name type="scientific">Prymnesium parvum</name>
    <name type="common">Toxic golden alga</name>
    <dbReference type="NCBI Taxonomy" id="97485"/>
    <lineage>
        <taxon>Eukaryota</taxon>
        <taxon>Haptista</taxon>
        <taxon>Haptophyta</taxon>
        <taxon>Prymnesiophyceae</taxon>
        <taxon>Prymnesiales</taxon>
        <taxon>Prymnesiaceae</taxon>
        <taxon>Prymnesium</taxon>
    </lineage>
</organism>
<reference evidence="8 9" key="1">
    <citation type="journal article" date="2024" name="Science">
        <title>Giant polyketide synthase enzymes in the biosynthesis of giant marine polyether toxins.</title>
        <authorList>
            <person name="Fallon T.R."/>
            <person name="Shende V.V."/>
            <person name="Wierzbicki I.H."/>
            <person name="Pendleton A.L."/>
            <person name="Watervoot N.F."/>
            <person name="Auber R.P."/>
            <person name="Gonzalez D.J."/>
            <person name="Wisecaver J.H."/>
            <person name="Moore B.S."/>
        </authorList>
    </citation>
    <scope>NUCLEOTIDE SEQUENCE [LARGE SCALE GENOMIC DNA]</scope>
    <source>
        <strain evidence="8 9">12B1</strain>
    </source>
</reference>
<accession>A0AB34JU19</accession>
<evidence type="ECO:0000256" key="7">
    <source>
        <dbReference type="SAM" id="Phobius"/>
    </source>
</evidence>
<dbReference type="EMBL" id="JBGBPQ010000005">
    <property type="protein sequence ID" value="KAL1524441.1"/>
    <property type="molecule type" value="Genomic_DNA"/>
</dbReference>
<comment type="subcellular location">
    <subcellularLocation>
        <location evidence="1">Membrane</location>
        <topology evidence="1">Multi-pass membrane protein</topology>
    </subcellularLocation>
</comment>
<dbReference type="PANTHER" id="PTHR47567:SF1">
    <property type="entry name" value="NAD-DEPENDENT EPIMERASE_DEHYDRATASE DOMAIN-CONTAINING PROTEIN"/>
    <property type="match status" value="1"/>
</dbReference>
<dbReference type="PANTHER" id="PTHR47567">
    <property type="entry name" value="MITOCHONDRIAL SUBSTRATE/SOLUTE CARRIER"/>
    <property type="match status" value="1"/>
</dbReference>
<sequence length="367" mass="38914">MGGGAPHPARRSKSGNLSSSDDEDGQLLEDPVPAPPASLLCRRRAYSAFRVACGGLVLLLLAAAYLSSPPRPPPPPPLVVPEPLPAILAKAGRKALGGGLSGAAAGVVQVVALMWLRTTMNYQYRYGSGMCASMRTLYADGGVRRFYQGLPYALLQTPLSRFGDTAANSGVLALLAAWSAAAWMPVWLRTACASGAAALWRMLITPLDTLKTTLQVEGAAAYALLIRKARLEGVCELWAGALANAAANFVGGYPWFLVFNAMDEWLPRPEKSAFTLRLLRSASLATCATCVSDVLSNSIRVVKTTRQTAETTLSYTAAAKSVLATDGLDGLFCRGLGTRLLANILQASLFTIVWKQLEHQFNLGASS</sequence>